<dbReference type="EMBL" id="VSRL01000283">
    <property type="protein sequence ID" value="NKE62772.1"/>
    <property type="molecule type" value="Genomic_DNA"/>
</dbReference>
<gene>
    <name evidence="1" type="ORF">FXN61_41045</name>
</gene>
<proteinExistence type="predicted"/>
<protein>
    <submittedName>
        <fullName evidence="1">Uncharacterized protein</fullName>
    </submittedName>
</protein>
<dbReference type="Gene3D" id="1.25.40.10">
    <property type="entry name" value="Tetratricopeptide repeat domain"/>
    <property type="match status" value="1"/>
</dbReference>
<keyword evidence="2" id="KW-1185">Reference proteome</keyword>
<name>A0ABX1FVL9_9PSEU</name>
<accession>A0ABX1FVL9</accession>
<organism evidence="1 2">
    <name type="scientific">Lentzea indica</name>
    <dbReference type="NCBI Taxonomy" id="2604800"/>
    <lineage>
        <taxon>Bacteria</taxon>
        <taxon>Bacillati</taxon>
        <taxon>Actinomycetota</taxon>
        <taxon>Actinomycetes</taxon>
        <taxon>Pseudonocardiales</taxon>
        <taxon>Pseudonocardiaceae</taxon>
        <taxon>Lentzea</taxon>
    </lineage>
</organism>
<dbReference type="InterPro" id="IPR011990">
    <property type="entry name" value="TPR-like_helical_dom_sf"/>
</dbReference>
<sequence>MTEKWQSINRVEGDAGNVVQAEHVGAVHIHNGHIHDGHLHNGGPRGRAVARVESWSPFALQVHRPLEVSGLAEPLPELTTYVRREHDVVLDKKLSDLTKNKLIVLVGGSATGKTRALWEAISAHTALRAWKLVYPRTGAELHDLLVHDEVEPGTVLWLNEMHNYITGPFGEEVAARLHVLVQEGIPTRPVVVVGTLWPEFWEMLVSEPVSLDDPHSSARLLLDNDSRVLVAEAFSERSIAVLRNDLRADPRLRIAANAAGERGAVIQTLVGGPKLVRRFETPSTTVDRYAAAVVSVALDARRLGHGHPFLTAFLAKASAAYLAEDDRIDAPSDWFEQGLRRAARDRSHGVTALLPRRMTDDQPGAADSYDLHDYLEQHSWQSRRFLSIPASLWEVARDHSASARDLSALGNSAYVRLIYGAAEPLLTAAADGGDEAATFRLVDLLALQQRFDEAVLRLGRFAAEGHRSARRPLVDLLARMRADEDLMEFVNGGDRYATWRLADVLEERGELGPLPTLLRQHDDRASRSRLVEVLLKLDRVDEALDLLRHGNSAAHFRMIGVMRDRGLVDELKNFEHVDGECVMGGLCAQHARCQLVELLAERGELDQAHRLAEDVDDVERRQFALILWKHGHEEDARSIMRRSADAGDLMAMRYLKDMYRPAKRGRRNARAPKLPRVLAPSARHRQANRLAEQHNVGELRALADTGYEYARWRLMNLLGELGNVTLLESAADTGDVRAHRRLVEILAGLGRVDELGRRVARGDGIARAELLWLASTRQHTSHEEAVNLLRSGVRPDGSPVRPASLAGSR</sequence>
<dbReference type="Proteomes" id="UP001515943">
    <property type="component" value="Unassembled WGS sequence"/>
</dbReference>
<evidence type="ECO:0000313" key="1">
    <source>
        <dbReference type="EMBL" id="NKE62772.1"/>
    </source>
</evidence>
<comment type="caution">
    <text evidence="1">The sequence shown here is derived from an EMBL/GenBank/DDBJ whole genome shotgun (WGS) entry which is preliminary data.</text>
</comment>
<evidence type="ECO:0000313" key="2">
    <source>
        <dbReference type="Proteomes" id="UP001515943"/>
    </source>
</evidence>
<reference evidence="1 2" key="1">
    <citation type="submission" date="2019-08" db="EMBL/GenBank/DDBJ databases">
        <title>Lentzea from Indian Himalayas.</title>
        <authorList>
            <person name="Mandal S."/>
            <person name="Mallick Gupta A."/>
            <person name="Maiti P.K."/>
            <person name="Sarkar J."/>
            <person name="Mandal S."/>
        </authorList>
    </citation>
    <scope>NUCLEOTIDE SEQUENCE [LARGE SCALE GENOMIC DNA]</scope>
    <source>
        <strain evidence="1 2">PSKA42</strain>
    </source>
</reference>
<dbReference type="RefSeq" id="WP_167979386.1">
    <property type="nucleotide sequence ID" value="NZ_VSRL01000283.1"/>
</dbReference>